<comment type="caution">
    <text evidence="12">The sequence shown here is derived from an EMBL/GenBank/DDBJ whole genome shotgun (WGS) entry which is preliminary data.</text>
</comment>
<comment type="similarity">
    <text evidence="2 10">Belongs to the binding-protein-dependent transport system permease family. MalFG subfamily.</text>
</comment>
<evidence type="ECO:0000256" key="6">
    <source>
        <dbReference type="ARBA" id="ARBA00022692"/>
    </source>
</evidence>
<evidence type="ECO:0000256" key="4">
    <source>
        <dbReference type="ARBA" id="ARBA00022475"/>
    </source>
</evidence>
<feature type="transmembrane region" description="Helical" evidence="9">
    <location>
        <begin position="107"/>
        <end position="130"/>
    </location>
</feature>
<dbReference type="SUPFAM" id="SSF161098">
    <property type="entry name" value="MetI-like"/>
    <property type="match status" value="1"/>
</dbReference>
<keyword evidence="5 10" id="KW-0762">Sugar transport</keyword>
<evidence type="ECO:0000256" key="5">
    <source>
        <dbReference type="ARBA" id="ARBA00022597"/>
    </source>
</evidence>
<evidence type="ECO:0000259" key="11">
    <source>
        <dbReference type="PROSITE" id="PS50928"/>
    </source>
</evidence>
<sequence length="463" mass="52482">MSEVAINKKDKIKKIKQHENIFTIFRDGDLFTRLSFLIMGIANIAKKQIVKGLIYLGFEIAFISFMISIGIEKLQGLITLGTRTQGWVMDKALGIEVLSQGDNSMLFLLYGVCTLAAVVFFIVIYISNIYSAKHLEDLKHQGKHIPNFLEDVKDLLDSKFHVTLMTIPLIMVTVFTVLPLVYMILIAFTNYDRDHQPPGTLFNWVGLANFKDMLFSSSSFSHTFFPVLGWTIVWAVIATITCYFGGIILALMINKNGIKFKKGWRTIFVLTMAIPQFISLLIMRIMLNDYGPINALLQNLGLTDGIIQFLVNPKWARAVVLLVNFWIGVPYTMLITSGILMNIPRELYEAAEIDGASPIKAFRKITMPYIFFVTAPYLITQFIGNINNFNVIFFLTKGEPLATDYYFAGKTDLLVTWLYKLTVNYKDYSRASVIGIAVFVISVVFSLIAFNYTSSSKNEEDFQ</sequence>
<evidence type="ECO:0000313" key="12">
    <source>
        <dbReference type="EMBL" id="MBU3805118.1"/>
    </source>
</evidence>
<dbReference type="Pfam" id="PF00528">
    <property type="entry name" value="BPD_transp_1"/>
    <property type="match status" value="1"/>
</dbReference>
<evidence type="ECO:0000256" key="9">
    <source>
        <dbReference type="RuleBase" id="RU363032"/>
    </source>
</evidence>
<evidence type="ECO:0000256" key="10">
    <source>
        <dbReference type="RuleBase" id="RU367050"/>
    </source>
</evidence>
<dbReference type="GO" id="GO:1990060">
    <property type="term" value="C:maltose transport complex"/>
    <property type="evidence" value="ECO:0007669"/>
    <property type="project" value="TreeGrafter"/>
</dbReference>
<evidence type="ECO:0000256" key="1">
    <source>
        <dbReference type="ARBA" id="ARBA00004651"/>
    </source>
</evidence>
<keyword evidence="6 9" id="KW-0812">Transmembrane</keyword>
<evidence type="ECO:0000256" key="7">
    <source>
        <dbReference type="ARBA" id="ARBA00022989"/>
    </source>
</evidence>
<dbReference type="GO" id="GO:0042956">
    <property type="term" value="P:maltodextrin transmembrane transport"/>
    <property type="evidence" value="ECO:0007669"/>
    <property type="project" value="TreeGrafter"/>
</dbReference>
<feature type="domain" description="ABC transmembrane type-1" evidence="11">
    <location>
        <begin position="228"/>
        <end position="449"/>
    </location>
</feature>
<evidence type="ECO:0000313" key="13">
    <source>
        <dbReference type="Proteomes" id="UP000824229"/>
    </source>
</evidence>
<dbReference type="Gene3D" id="1.10.3720.10">
    <property type="entry name" value="MetI-like"/>
    <property type="match status" value="1"/>
</dbReference>
<feature type="transmembrane region" description="Helical" evidence="9">
    <location>
        <begin position="53"/>
        <end position="71"/>
    </location>
</feature>
<keyword evidence="4 10" id="KW-1003">Cell membrane</keyword>
<comment type="subcellular location">
    <subcellularLocation>
        <location evidence="1 9">Cell membrane</location>
        <topology evidence="1 9">Multi-pass membrane protein</topology>
    </subcellularLocation>
</comment>
<accession>A0A9E2KDJ3</accession>
<gene>
    <name evidence="12" type="ORF">H9872_10235</name>
</gene>
<evidence type="ECO:0000256" key="2">
    <source>
        <dbReference type="ARBA" id="ARBA00009047"/>
    </source>
</evidence>
<keyword evidence="8 9" id="KW-0472">Membrane</keyword>
<keyword evidence="7 9" id="KW-1133">Transmembrane helix</keyword>
<dbReference type="AlphaFoldDB" id="A0A9E2KDJ3"/>
<feature type="transmembrane region" description="Helical" evidence="9">
    <location>
        <begin position="369"/>
        <end position="395"/>
    </location>
</feature>
<proteinExistence type="inferred from homology"/>
<dbReference type="SUPFAM" id="SSF160964">
    <property type="entry name" value="MalF N-terminal region-like"/>
    <property type="match status" value="1"/>
</dbReference>
<name>A0A9E2KDJ3_9FIRM</name>
<dbReference type="PROSITE" id="PS50928">
    <property type="entry name" value="ABC_TM1"/>
    <property type="match status" value="1"/>
</dbReference>
<dbReference type="InterPro" id="IPR035906">
    <property type="entry name" value="MetI-like_sf"/>
</dbReference>
<feature type="transmembrane region" description="Helical" evidence="9">
    <location>
        <begin position="227"/>
        <end position="254"/>
    </location>
</feature>
<feature type="transmembrane region" description="Helical" evidence="9">
    <location>
        <begin position="428"/>
        <end position="450"/>
    </location>
</feature>
<feature type="transmembrane region" description="Helical" evidence="9">
    <location>
        <begin position="318"/>
        <end position="340"/>
    </location>
</feature>
<reference evidence="12" key="1">
    <citation type="journal article" date="2021" name="PeerJ">
        <title>Extensive microbial diversity within the chicken gut microbiome revealed by metagenomics and culture.</title>
        <authorList>
            <person name="Gilroy R."/>
            <person name="Ravi A."/>
            <person name="Getino M."/>
            <person name="Pursley I."/>
            <person name="Horton D.L."/>
            <person name="Alikhan N.F."/>
            <person name="Baker D."/>
            <person name="Gharbi K."/>
            <person name="Hall N."/>
            <person name="Watson M."/>
            <person name="Adriaenssens E.M."/>
            <person name="Foster-Nyarko E."/>
            <person name="Jarju S."/>
            <person name="Secka A."/>
            <person name="Antonio M."/>
            <person name="Oren A."/>
            <person name="Chaudhuri R.R."/>
            <person name="La Ragione R."/>
            <person name="Hildebrand F."/>
            <person name="Pallen M.J."/>
        </authorList>
    </citation>
    <scope>NUCLEOTIDE SEQUENCE</scope>
    <source>
        <strain evidence="12">B5-657</strain>
    </source>
</reference>
<dbReference type="GO" id="GO:0015423">
    <property type="term" value="F:ABC-type maltose transporter activity"/>
    <property type="evidence" value="ECO:0007669"/>
    <property type="project" value="TreeGrafter"/>
</dbReference>
<organism evidence="12 13">
    <name type="scientific">Candidatus Cellulosilyticum pullistercoris</name>
    <dbReference type="NCBI Taxonomy" id="2838521"/>
    <lineage>
        <taxon>Bacteria</taxon>
        <taxon>Bacillati</taxon>
        <taxon>Bacillota</taxon>
        <taxon>Clostridia</taxon>
        <taxon>Lachnospirales</taxon>
        <taxon>Cellulosilyticaceae</taxon>
        <taxon>Cellulosilyticum</taxon>
    </lineage>
</organism>
<protein>
    <recommendedName>
        <fullName evidence="10">Maltose/maltodextrin transport system permease protein</fullName>
    </recommendedName>
</protein>
<reference evidence="12" key="2">
    <citation type="submission" date="2021-04" db="EMBL/GenBank/DDBJ databases">
        <authorList>
            <person name="Gilroy R."/>
        </authorList>
    </citation>
    <scope>NUCLEOTIDE SEQUENCE</scope>
    <source>
        <strain evidence="12">B5-657</strain>
    </source>
</reference>
<evidence type="ECO:0000256" key="8">
    <source>
        <dbReference type="ARBA" id="ARBA00023136"/>
    </source>
</evidence>
<feature type="transmembrane region" description="Helical" evidence="9">
    <location>
        <begin position="162"/>
        <end position="188"/>
    </location>
</feature>
<dbReference type="EMBL" id="JAHLFQ010000241">
    <property type="protein sequence ID" value="MBU3805118.1"/>
    <property type="molecule type" value="Genomic_DNA"/>
</dbReference>
<dbReference type="CDD" id="cd06261">
    <property type="entry name" value="TM_PBP2"/>
    <property type="match status" value="1"/>
</dbReference>
<feature type="transmembrane region" description="Helical" evidence="9">
    <location>
        <begin position="266"/>
        <end position="287"/>
    </location>
</feature>
<keyword evidence="3 9" id="KW-0813">Transport</keyword>
<dbReference type="PANTHER" id="PTHR47314">
    <property type="entry name" value="MALTOSE/MALTODEXTRIN TRANSPORT SYSTEM PERMEASE PROTEIN MALF"/>
    <property type="match status" value="1"/>
</dbReference>
<comment type="function">
    <text evidence="10">Part of the ABC transporter complex MalEFGK involved in maltose/maltodextrin import. Probably responsible for the translocation of the substrate across the membrane.</text>
</comment>
<evidence type="ECO:0000256" key="3">
    <source>
        <dbReference type="ARBA" id="ARBA00022448"/>
    </source>
</evidence>
<dbReference type="Proteomes" id="UP000824229">
    <property type="component" value="Unassembled WGS sequence"/>
</dbReference>
<dbReference type="InterPro" id="IPR000515">
    <property type="entry name" value="MetI-like"/>
</dbReference>
<dbReference type="PANTHER" id="PTHR47314:SF1">
    <property type="entry name" value="MALTOSE_MALTODEXTRIN TRANSPORT SYSTEM PERMEASE PROTEIN MALF"/>
    <property type="match status" value="1"/>
</dbReference>